<dbReference type="EMBL" id="JAABNT010000043">
    <property type="protein sequence ID" value="NEK25149.1"/>
    <property type="molecule type" value="Genomic_DNA"/>
</dbReference>
<name>A0A6P0CG81_9RHOB</name>
<comment type="caution">
    <text evidence="1">The sequence shown here is derived from an EMBL/GenBank/DDBJ whole genome shotgun (WGS) entry which is preliminary data.</text>
</comment>
<dbReference type="Pfam" id="PF11149">
    <property type="entry name" value="DUF2924"/>
    <property type="match status" value="1"/>
</dbReference>
<dbReference type="InterPro" id="IPR021322">
    <property type="entry name" value="DUF2924"/>
</dbReference>
<evidence type="ECO:0000313" key="2">
    <source>
        <dbReference type="Proteomes" id="UP000468591"/>
    </source>
</evidence>
<dbReference type="AlphaFoldDB" id="A0A6P0CG81"/>
<dbReference type="RefSeq" id="WP_164356484.1">
    <property type="nucleotide sequence ID" value="NZ_JAABNT010000043.1"/>
</dbReference>
<gene>
    <name evidence="1" type="ORF">GV827_22545</name>
</gene>
<organism evidence="1 2">
    <name type="scientific">Sulfitobacter sediminilitoris</name>
    <dbReference type="NCBI Taxonomy" id="2698830"/>
    <lineage>
        <taxon>Bacteria</taxon>
        <taxon>Pseudomonadati</taxon>
        <taxon>Pseudomonadota</taxon>
        <taxon>Alphaproteobacteria</taxon>
        <taxon>Rhodobacterales</taxon>
        <taxon>Roseobacteraceae</taxon>
        <taxon>Sulfitobacter</taxon>
    </lineage>
</organism>
<keyword evidence="2" id="KW-1185">Reference proteome</keyword>
<proteinExistence type="predicted"/>
<accession>A0A6P0CG81</accession>
<protein>
    <submittedName>
        <fullName evidence="1">DUF2924 domain-containing protein</fullName>
    </submittedName>
</protein>
<sequence>MTGNEDIAARWDALGQMDRAALRVAWAEAFGDAPPHFLSMIFMRKALIWHEQCRVFGGLSSDVKRALKSASGGKQVRPPTPVIKTGTQLVREWNGRRYQVEVKEDGFLMNGDHFKSLSAIALQITGTSWSGPRFFGINGRAGTDA</sequence>
<dbReference type="Proteomes" id="UP000468591">
    <property type="component" value="Unassembled WGS sequence"/>
</dbReference>
<evidence type="ECO:0000313" key="1">
    <source>
        <dbReference type="EMBL" id="NEK25149.1"/>
    </source>
</evidence>
<reference evidence="1 2" key="1">
    <citation type="submission" date="2020-01" db="EMBL/GenBank/DDBJ databases">
        <title>Sulfitobacter sediminilitoris sp. nov., isolated from a tidal flat.</title>
        <authorList>
            <person name="Park S."/>
            <person name="Yoon J.-H."/>
        </authorList>
    </citation>
    <scope>NUCLEOTIDE SEQUENCE [LARGE SCALE GENOMIC DNA]</scope>
    <source>
        <strain evidence="1 2">JBTF-M27</strain>
    </source>
</reference>